<dbReference type="SUPFAM" id="SSF90123">
    <property type="entry name" value="ABC transporter transmembrane region"/>
    <property type="match status" value="1"/>
</dbReference>
<evidence type="ECO:0000256" key="4">
    <source>
        <dbReference type="ARBA" id="ARBA00023136"/>
    </source>
</evidence>
<gene>
    <name evidence="8" type="ORF">SAMN05216334_11312</name>
</gene>
<dbReference type="RefSeq" id="WP_103966605.1">
    <property type="nucleotide sequence ID" value="NZ_FNUX01000013.1"/>
</dbReference>
<evidence type="ECO:0000256" key="2">
    <source>
        <dbReference type="ARBA" id="ARBA00022692"/>
    </source>
</evidence>
<dbReference type="InterPro" id="IPR003439">
    <property type="entry name" value="ABC_transporter-like_ATP-bd"/>
</dbReference>
<dbReference type="Pfam" id="PF00005">
    <property type="entry name" value="ABC_tran"/>
    <property type="match status" value="1"/>
</dbReference>
<feature type="domain" description="ABC transporter" evidence="6">
    <location>
        <begin position="336"/>
        <end position="568"/>
    </location>
</feature>
<dbReference type="InterPro" id="IPR039421">
    <property type="entry name" value="Type_1_exporter"/>
</dbReference>
<dbReference type="InterPro" id="IPR036640">
    <property type="entry name" value="ABC1_TM_sf"/>
</dbReference>
<dbReference type="InterPro" id="IPR027417">
    <property type="entry name" value="P-loop_NTPase"/>
</dbReference>
<reference evidence="8 9" key="1">
    <citation type="submission" date="2016-10" db="EMBL/GenBank/DDBJ databases">
        <authorList>
            <person name="de Groot N.N."/>
        </authorList>
    </citation>
    <scope>NUCLEOTIDE SEQUENCE [LARGE SCALE GENOMIC DNA]</scope>
    <source>
        <strain evidence="8 9">Nm13</strain>
    </source>
</reference>
<dbReference type="PANTHER" id="PTHR43394:SF1">
    <property type="entry name" value="ATP-BINDING CASSETTE SUB-FAMILY B MEMBER 10, MITOCHONDRIAL"/>
    <property type="match status" value="1"/>
</dbReference>
<evidence type="ECO:0000313" key="8">
    <source>
        <dbReference type="EMBL" id="SEF87700.1"/>
    </source>
</evidence>
<dbReference type="InterPro" id="IPR011527">
    <property type="entry name" value="ABC1_TM_dom"/>
</dbReference>
<feature type="transmembrane region" description="Helical" evidence="5">
    <location>
        <begin position="21"/>
        <end position="42"/>
    </location>
</feature>
<keyword evidence="3 5" id="KW-1133">Transmembrane helix</keyword>
<dbReference type="Gene3D" id="1.20.1560.10">
    <property type="entry name" value="ABC transporter type 1, transmembrane domain"/>
    <property type="match status" value="1"/>
</dbReference>
<dbReference type="GO" id="GO:0005886">
    <property type="term" value="C:plasma membrane"/>
    <property type="evidence" value="ECO:0007669"/>
    <property type="project" value="UniProtKB-SubCell"/>
</dbReference>
<proteinExistence type="predicted"/>
<dbReference type="Pfam" id="PF00664">
    <property type="entry name" value="ABC_membrane"/>
    <property type="match status" value="1"/>
</dbReference>
<dbReference type="PROSITE" id="PS50893">
    <property type="entry name" value="ABC_TRANSPORTER_2"/>
    <property type="match status" value="1"/>
</dbReference>
<sequence length="570" mass="64517">MTLPQLYLRLLKKLAPYGKPLLCILFAMLGLAASMAYLPILIEQMLVNVFVLKDLSLTQQASLTIIALFVVRWIFGYISIYYVSTISGKLETDLRMDFFHKLVSLPVNYYAHLNHDNQIDTLVSHISRITQTTVRHIAQLGQDCLSIIGLLICALYLNQEFSLLLVLVTPFIILVHEMIRSYFNKTNQRNSLTLRDLIGHITQSIRHYRKIRLDGGQADESQRLGRISETLLHTETQSAKIEAVVIPSRQLITALMLIAVTYIMALQAMNDALNLSEAGALIAIALLLILPLRRIAGIPRQLEHDREMIEAIFSFLDLAPEQDIGTLSIQQIRGKLVFEQIRLSDPTQTKPILSHINLTIKPSEVIVIKGYTETEKNVLIDLILRLRQPSYGRILLDEYQIDKVSTNQIYRNISLVSADPFLLDERIAGNIAYGAMRCANEAKITAAAHASHAMEFIRRMPEGLQTRINQNGNEISKKQLIQLAIARAFLKNAPLLILDEVFAAQEPDSADLLSALEKLIQNRTTLIFNQQVPQLKKIDRIVVLENGCITENLKTMNHSQLRQENRTINH</sequence>
<dbReference type="AlphaFoldDB" id="A0A1H5VKG1"/>
<dbReference type="GO" id="GO:0005524">
    <property type="term" value="F:ATP binding"/>
    <property type="evidence" value="ECO:0007669"/>
    <property type="project" value="UniProtKB-KW"/>
</dbReference>
<protein>
    <submittedName>
        <fullName evidence="8">ATP-binding cassette, subfamily B, MsbA</fullName>
    </submittedName>
</protein>
<evidence type="ECO:0000259" key="7">
    <source>
        <dbReference type="PROSITE" id="PS50929"/>
    </source>
</evidence>
<comment type="subcellular location">
    <subcellularLocation>
        <location evidence="1">Cell membrane</location>
        <topology evidence="1">Multi-pass membrane protein</topology>
    </subcellularLocation>
</comment>
<feature type="domain" description="ABC transmembrane type-1" evidence="7">
    <location>
        <begin position="24"/>
        <end position="304"/>
    </location>
</feature>
<dbReference type="GO" id="GO:0016887">
    <property type="term" value="F:ATP hydrolysis activity"/>
    <property type="evidence" value="ECO:0007669"/>
    <property type="project" value="InterPro"/>
</dbReference>
<dbReference type="SUPFAM" id="SSF52540">
    <property type="entry name" value="P-loop containing nucleoside triphosphate hydrolases"/>
    <property type="match status" value="1"/>
</dbReference>
<accession>A0A1H5VKG1</accession>
<evidence type="ECO:0000259" key="6">
    <source>
        <dbReference type="PROSITE" id="PS50893"/>
    </source>
</evidence>
<dbReference type="EMBL" id="FNUX01000013">
    <property type="protein sequence ID" value="SEF87700.1"/>
    <property type="molecule type" value="Genomic_DNA"/>
</dbReference>
<dbReference type="Gene3D" id="3.40.50.300">
    <property type="entry name" value="P-loop containing nucleotide triphosphate hydrolases"/>
    <property type="match status" value="1"/>
</dbReference>
<dbReference type="Proteomes" id="UP000236753">
    <property type="component" value="Unassembled WGS sequence"/>
</dbReference>
<evidence type="ECO:0000256" key="1">
    <source>
        <dbReference type="ARBA" id="ARBA00004651"/>
    </source>
</evidence>
<keyword evidence="8" id="KW-0067">ATP-binding</keyword>
<evidence type="ECO:0000256" key="5">
    <source>
        <dbReference type="SAM" id="Phobius"/>
    </source>
</evidence>
<feature type="transmembrane region" description="Helical" evidence="5">
    <location>
        <begin position="251"/>
        <end position="269"/>
    </location>
</feature>
<organism evidence="8 9">
    <name type="scientific">Nitrosomonas ureae</name>
    <dbReference type="NCBI Taxonomy" id="44577"/>
    <lineage>
        <taxon>Bacteria</taxon>
        <taxon>Pseudomonadati</taxon>
        <taxon>Pseudomonadota</taxon>
        <taxon>Betaproteobacteria</taxon>
        <taxon>Nitrosomonadales</taxon>
        <taxon>Nitrosomonadaceae</taxon>
        <taxon>Nitrosomonas</taxon>
    </lineage>
</organism>
<feature type="transmembrane region" description="Helical" evidence="5">
    <location>
        <begin position="275"/>
        <end position="292"/>
    </location>
</feature>
<dbReference type="GO" id="GO:0015421">
    <property type="term" value="F:ABC-type oligopeptide transporter activity"/>
    <property type="evidence" value="ECO:0007669"/>
    <property type="project" value="TreeGrafter"/>
</dbReference>
<evidence type="ECO:0000256" key="3">
    <source>
        <dbReference type="ARBA" id="ARBA00022989"/>
    </source>
</evidence>
<feature type="transmembrane region" description="Helical" evidence="5">
    <location>
        <begin position="163"/>
        <end position="183"/>
    </location>
</feature>
<dbReference type="PROSITE" id="PS50929">
    <property type="entry name" value="ABC_TM1F"/>
    <property type="match status" value="1"/>
</dbReference>
<dbReference type="OrthoDB" id="8554730at2"/>
<feature type="transmembrane region" description="Helical" evidence="5">
    <location>
        <begin position="62"/>
        <end position="83"/>
    </location>
</feature>
<keyword evidence="4 5" id="KW-0472">Membrane</keyword>
<name>A0A1H5VKG1_9PROT</name>
<keyword evidence="8" id="KW-0547">Nucleotide-binding</keyword>
<evidence type="ECO:0000313" key="9">
    <source>
        <dbReference type="Proteomes" id="UP000236753"/>
    </source>
</evidence>
<dbReference type="PANTHER" id="PTHR43394">
    <property type="entry name" value="ATP-DEPENDENT PERMEASE MDL1, MITOCHONDRIAL"/>
    <property type="match status" value="1"/>
</dbReference>
<keyword evidence="2 5" id="KW-0812">Transmembrane</keyword>